<feature type="coiled-coil region" evidence="1">
    <location>
        <begin position="265"/>
        <end position="292"/>
    </location>
</feature>
<evidence type="ECO:0000256" key="2">
    <source>
        <dbReference type="SAM" id="MobiDB-lite"/>
    </source>
</evidence>
<evidence type="ECO:0000256" key="1">
    <source>
        <dbReference type="SAM" id="Coils"/>
    </source>
</evidence>
<evidence type="ECO:0008006" key="5">
    <source>
        <dbReference type="Google" id="ProtNLM"/>
    </source>
</evidence>
<dbReference type="Proteomes" id="UP000053091">
    <property type="component" value="Unassembled WGS sequence"/>
</dbReference>
<feature type="compositionally biased region" description="Acidic residues" evidence="2">
    <location>
        <begin position="110"/>
        <end position="126"/>
    </location>
</feature>
<sequence>METKPQPDQIPDEAINNQELNAVSAEVEAEITENETLEPVMEEQENEPAGTEMKSEVEVEVPSGEANVEDISDATITEVPEPLAEAEAETVTEVVTETEDLPLASAETETVTEAEPEMSMEAEVTNEPEVVPAVAEEELVAVLPDENSDEDEQDESDETAEGEDAEQPAELEGKSREELVVRLEELVKQDDVNKIKGEVSQIKVAFLKLNKEFKHEAYQKLAAAAAEVEGESENDESLVIPDDEIEERFKAAFQIYKQNKGKYNEQQEKIKIQNLEAKNHILEELKVLINSEETLKKTYDEFKVLQERWKAIGMVPKTEINTLWQNYHFLVEKFFDKVKINKELKDLDLKKNLEAKIHLCEKAEELLLESSIIKSFKQLQQYHEEWKEIGPVPQDKKDELWERFRSATDKINERRREYYNQMQEGLEQNLAAKNILCEKAEQVVSAEPDSIKGWQDYTSQITELLQVWKTIGPAPKKQNNEIWARFKASLDAFFNAKKDFYNKLKEQQMHNYNLKIDLCVQAEALRSNTDWRNTTRELINLQNEWKKIGPVPRKQSDRIWKRFRAACDEFFASKSEYFKNVSGHEEENLKLKLELIEKVKVFEIGDNRNEAVETLKDFQRQWMEIGHVPIKEKEKLQTEFRTLINKHFEKLKMESISMGALNYKSRIERMAKDAPDAGRVISKERSFVQGKIQQLQEDIKLWENNIGFFANSKTANLLKQEFEKKIEKAREELQMLETKLKMLREANQ</sequence>
<feature type="coiled-coil region" evidence="1">
    <location>
        <begin position="685"/>
        <end position="746"/>
    </location>
</feature>
<dbReference type="OrthoDB" id="5422202at2"/>
<keyword evidence="1" id="KW-0175">Coiled coil</keyword>
<dbReference type="STRING" id="1678841.TBC1_111334"/>
<name>A0A0S7C2F8_9BACT</name>
<dbReference type="AlphaFoldDB" id="A0A0S7C2F8"/>
<dbReference type="EMBL" id="DF968182">
    <property type="protein sequence ID" value="GAP43192.1"/>
    <property type="molecule type" value="Genomic_DNA"/>
</dbReference>
<evidence type="ECO:0000313" key="3">
    <source>
        <dbReference type="EMBL" id="GAP43192.1"/>
    </source>
</evidence>
<feature type="compositionally biased region" description="Acidic residues" evidence="2">
    <location>
        <begin position="27"/>
        <end position="46"/>
    </location>
</feature>
<feature type="region of interest" description="Disordered" evidence="2">
    <location>
        <begin position="141"/>
        <end position="176"/>
    </location>
</feature>
<feature type="region of interest" description="Disordered" evidence="2">
    <location>
        <begin position="1"/>
        <end position="73"/>
    </location>
</feature>
<reference evidence="3" key="1">
    <citation type="journal article" date="2015" name="Genome Announc.">
        <title>Draft Genome Sequence of Bacteroidales Strain TBC1, a Novel Isolate from a Methanogenic Wastewater Treatment System.</title>
        <authorList>
            <person name="Tourlousse D.M."/>
            <person name="Matsuura N."/>
            <person name="Sun L."/>
            <person name="Toyonaga M."/>
            <person name="Kuroda K."/>
            <person name="Ohashi A."/>
            <person name="Cruz R."/>
            <person name="Yamaguchi T."/>
            <person name="Sekiguchi Y."/>
        </authorList>
    </citation>
    <scope>NUCLEOTIDE SEQUENCE [LARGE SCALE GENOMIC DNA]</scope>
    <source>
        <strain evidence="3">TBC1</strain>
    </source>
</reference>
<feature type="region of interest" description="Disordered" evidence="2">
    <location>
        <begin position="96"/>
        <end position="127"/>
    </location>
</feature>
<keyword evidence="4" id="KW-1185">Reference proteome</keyword>
<dbReference type="RefSeq" id="WP_062040010.1">
    <property type="nucleotide sequence ID" value="NZ_DF968182.1"/>
</dbReference>
<protein>
    <recommendedName>
        <fullName evidence="5">DUF349 domain-containing protein</fullName>
    </recommendedName>
</protein>
<proteinExistence type="predicted"/>
<dbReference type="Pfam" id="PF03993">
    <property type="entry name" value="DUF349"/>
    <property type="match status" value="5"/>
</dbReference>
<gene>
    <name evidence="3" type="ORF">TBC1_111334</name>
</gene>
<dbReference type="InterPro" id="IPR007139">
    <property type="entry name" value="DUF349"/>
</dbReference>
<dbReference type="PATRIC" id="fig|1678841.3.peg.1509"/>
<accession>A0A0S7C2F8</accession>
<feature type="compositionally biased region" description="Acidic residues" evidence="2">
    <location>
        <begin position="146"/>
        <end position="169"/>
    </location>
</feature>
<organism evidence="3">
    <name type="scientific">Lentimicrobium saccharophilum</name>
    <dbReference type="NCBI Taxonomy" id="1678841"/>
    <lineage>
        <taxon>Bacteria</taxon>
        <taxon>Pseudomonadati</taxon>
        <taxon>Bacteroidota</taxon>
        <taxon>Bacteroidia</taxon>
        <taxon>Bacteroidales</taxon>
        <taxon>Lentimicrobiaceae</taxon>
        <taxon>Lentimicrobium</taxon>
    </lineage>
</organism>
<evidence type="ECO:0000313" key="4">
    <source>
        <dbReference type="Proteomes" id="UP000053091"/>
    </source>
</evidence>